<proteinExistence type="predicted"/>
<gene>
    <name evidence="4" type="ORF">BgAZ_400300</name>
</gene>
<evidence type="ECO:0000256" key="2">
    <source>
        <dbReference type="ARBA" id="ARBA00022888"/>
    </source>
</evidence>
<dbReference type="GO" id="GO:0004066">
    <property type="term" value="F:asparagine synthase (glutamine-hydrolyzing) activity"/>
    <property type="evidence" value="ECO:0007669"/>
    <property type="project" value="InterPro"/>
</dbReference>
<evidence type="ECO:0000313" key="4">
    <source>
        <dbReference type="EMBL" id="KAK1442000.1"/>
    </source>
</evidence>
<sequence length="654" mass="73274">MSPLGCLKLVVGGTSVLRGVEQYREKLIRCNETGLLDLSQDDASCSRDGCEESSDPLDRGSLKISNDGTTVTFRSNCLSFHLIGTKIVQLDDDAICAIYGSLHDDENLIKLRSETREDVATSLMGLRGAFTIVLASFKTNSIYILKDEIGIKSLLVSFRENEIVFSNIADDQDQQWYELPPFFITSIGHDIATIKRASLIAPQICQLQRLGYDAVTGEMVEATIDKVRTALSASIKDICSKRLVKECATILYSGGLDSALIASMVAEYVEDIQYIELVNVAFQPKRAPDRVTALCTYEDLLKLYPKVDFRLICVDVDTDEYKQMEPYLYGLIFPNTTHMDLNIAAAIHYAVTMKGYIFNPEVFKTEQWQKIRESTSIMKSVNLRVTIANTPDKQEGSNIDEGHDCTVLESIGKGKFARSSSDDDVDVLPRYWKDIQTTAMVPLVAPLGESYVSQSRDVIIGSGADELFGGYGRHAVERKKDASMAEHEINKDLIRLWKRNMGRDDRVVNQNGIAAMYPFLHDIVLETITELQVNPSTSINALVCPDWFKELGVHKSMNYQTLKNCEFLNGDSGKHISVYVNKWILREIALRIGLKHCVHFKKRAIQFGSRSAKTFNVLRGMSNRVASDKGSRVIGREDLRYHTDSFASVSHNEV</sequence>
<dbReference type="SUPFAM" id="SSF52402">
    <property type="entry name" value="Adenine nucleotide alpha hydrolases-like"/>
    <property type="match status" value="1"/>
</dbReference>
<organism evidence="4 5">
    <name type="scientific">Babesia gibsoni</name>
    <dbReference type="NCBI Taxonomy" id="33632"/>
    <lineage>
        <taxon>Eukaryota</taxon>
        <taxon>Sar</taxon>
        <taxon>Alveolata</taxon>
        <taxon>Apicomplexa</taxon>
        <taxon>Aconoidasida</taxon>
        <taxon>Piroplasmida</taxon>
        <taxon>Babesiidae</taxon>
        <taxon>Babesia</taxon>
    </lineage>
</organism>
<name>A0AAD8LR24_BABGI</name>
<dbReference type="InterPro" id="IPR001962">
    <property type="entry name" value="Asn_synthase"/>
</dbReference>
<evidence type="ECO:0000256" key="3">
    <source>
        <dbReference type="ARBA" id="ARBA00022962"/>
    </source>
</evidence>
<comment type="caution">
    <text evidence="4">The sequence shown here is derived from an EMBL/GenBank/DDBJ whole genome shotgun (WGS) entry which is preliminary data.</text>
</comment>
<evidence type="ECO:0000256" key="1">
    <source>
        <dbReference type="ARBA" id="ARBA00022605"/>
    </source>
</evidence>
<protein>
    <submittedName>
        <fullName evidence="4">HUPs like protein</fullName>
    </submittedName>
</protein>
<dbReference type="Gene3D" id="3.40.50.620">
    <property type="entry name" value="HUPs"/>
    <property type="match status" value="1"/>
</dbReference>
<dbReference type="AlphaFoldDB" id="A0AAD8LR24"/>
<dbReference type="GO" id="GO:0006529">
    <property type="term" value="P:asparagine biosynthetic process"/>
    <property type="evidence" value="ECO:0007669"/>
    <property type="project" value="UniProtKB-KW"/>
</dbReference>
<keyword evidence="2" id="KW-0061">Asparagine biosynthesis</keyword>
<reference evidence="4" key="1">
    <citation type="submission" date="2023-08" db="EMBL/GenBank/DDBJ databases">
        <title>Draft sequence of the Babesia gibsoni genome.</title>
        <authorList>
            <person name="Yamagishi J.Y."/>
            <person name="Xuan X.X."/>
        </authorList>
    </citation>
    <scope>NUCLEOTIDE SEQUENCE</scope>
    <source>
        <strain evidence="4">Azabu</strain>
    </source>
</reference>
<dbReference type="EMBL" id="JAVEPI010000004">
    <property type="protein sequence ID" value="KAK1442000.1"/>
    <property type="molecule type" value="Genomic_DNA"/>
</dbReference>
<dbReference type="CDD" id="cd01991">
    <property type="entry name" value="Asn_synthase_B_C"/>
    <property type="match status" value="1"/>
</dbReference>
<evidence type="ECO:0000313" key="5">
    <source>
        <dbReference type="Proteomes" id="UP001230268"/>
    </source>
</evidence>
<dbReference type="Proteomes" id="UP001230268">
    <property type="component" value="Unassembled WGS sequence"/>
</dbReference>
<keyword evidence="3" id="KW-0315">Glutamine amidotransferase</keyword>
<dbReference type="InterPro" id="IPR014729">
    <property type="entry name" value="Rossmann-like_a/b/a_fold"/>
</dbReference>
<dbReference type="InterPro" id="IPR051857">
    <property type="entry name" value="Asn_synthetase_domain"/>
</dbReference>
<dbReference type="PANTHER" id="PTHR45937">
    <property type="entry name" value="ASPARAGINE SYNTHETASE DOMAIN-CONTAINING PROTEIN 1"/>
    <property type="match status" value="1"/>
</dbReference>
<accession>A0AAD8LR24</accession>
<dbReference type="PANTHER" id="PTHR45937:SF1">
    <property type="entry name" value="ASPARAGINE SYNTHETASE DOMAIN-CONTAINING PROTEIN 1"/>
    <property type="match status" value="1"/>
</dbReference>
<keyword evidence="5" id="KW-1185">Reference proteome</keyword>
<keyword evidence="1" id="KW-0028">Amino-acid biosynthesis</keyword>